<organism evidence="2 3">
    <name type="scientific">Allacma fusca</name>
    <dbReference type="NCBI Taxonomy" id="39272"/>
    <lineage>
        <taxon>Eukaryota</taxon>
        <taxon>Metazoa</taxon>
        <taxon>Ecdysozoa</taxon>
        <taxon>Arthropoda</taxon>
        <taxon>Hexapoda</taxon>
        <taxon>Collembola</taxon>
        <taxon>Symphypleona</taxon>
        <taxon>Sminthuridae</taxon>
        <taxon>Allacma</taxon>
    </lineage>
</organism>
<evidence type="ECO:0000256" key="1">
    <source>
        <dbReference type="SAM" id="MobiDB-lite"/>
    </source>
</evidence>
<feature type="compositionally biased region" description="Basic and acidic residues" evidence="1">
    <location>
        <begin position="19"/>
        <end position="29"/>
    </location>
</feature>
<dbReference type="Proteomes" id="UP000708208">
    <property type="component" value="Unassembled WGS sequence"/>
</dbReference>
<feature type="region of interest" description="Disordered" evidence="1">
    <location>
        <begin position="1"/>
        <end position="76"/>
    </location>
</feature>
<feature type="compositionally biased region" description="Polar residues" evidence="1">
    <location>
        <begin position="55"/>
        <end position="70"/>
    </location>
</feature>
<dbReference type="AlphaFoldDB" id="A0A8J2JZ27"/>
<proteinExistence type="predicted"/>
<dbReference type="InterPro" id="IPR006627">
    <property type="entry name" value="TDU_repeat"/>
</dbReference>
<protein>
    <submittedName>
        <fullName evidence="2">Uncharacterized protein</fullName>
    </submittedName>
</protein>
<feature type="compositionally biased region" description="Polar residues" evidence="1">
    <location>
        <begin position="8"/>
        <end position="18"/>
    </location>
</feature>
<comment type="caution">
    <text evidence="2">The sequence shown here is derived from an EMBL/GenBank/DDBJ whole genome shotgun (WGS) entry which is preliminary data.</text>
</comment>
<name>A0A8J2JZ27_9HEXA</name>
<evidence type="ECO:0000313" key="2">
    <source>
        <dbReference type="EMBL" id="CAG7729207.1"/>
    </source>
</evidence>
<keyword evidence="3" id="KW-1185">Reference proteome</keyword>
<dbReference type="EMBL" id="CAJVCH010175224">
    <property type="protein sequence ID" value="CAG7729207.1"/>
    <property type="molecule type" value="Genomic_DNA"/>
</dbReference>
<reference evidence="2" key="1">
    <citation type="submission" date="2021-06" db="EMBL/GenBank/DDBJ databases">
        <authorList>
            <person name="Hodson N. C."/>
            <person name="Mongue J. A."/>
            <person name="Jaron S. K."/>
        </authorList>
    </citation>
    <scope>NUCLEOTIDE SEQUENCE</scope>
</reference>
<accession>A0A8J2JZ27</accession>
<dbReference type="SMART" id="SM00711">
    <property type="entry name" value="TDU"/>
    <property type="match status" value="2"/>
</dbReference>
<gene>
    <name evidence="2" type="ORF">AFUS01_LOCUS17940</name>
</gene>
<sequence length="209" mass="23547">MEIKRMESSLSTVATDNSTTERSKGKVEDEMLVNIPNVVDNSQDKFPQDLDSPDKSTQTGQVGNLSTPLLDTSGDLLSESPLDLTIPKTRKRKFGEVDLTNDPAVGEARDSIYKRREPSLISFARPKSRRIEILTNADPADHFLRALGPQLYKMIYGTARDSFVGRLHSWTFSRPVQDGKIQFNREGLSVDEHFRKSLGTKTWMELQGF</sequence>
<evidence type="ECO:0000313" key="3">
    <source>
        <dbReference type="Proteomes" id="UP000708208"/>
    </source>
</evidence>
<feature type="compositionally biased region" description="Basic and acidic residues" evidence="1">
    <location>
        <begin position="42"/>
        <end position="54"/>
    </location>
</feature>